<protein>
    <submittedName>
        <fullName evidence="2">Uncharacterized protein</fullName>
    </submittedName>
</protein>
<feature type="region of interest" description="Disordered" evidence="1">
    <location>
        <begin position="51"/>
        <end position="84"/>
    </location>
</feature>
<dbReference type="AlphaFoldDB" id="A0A420ND32"/>
<dbReference type="VEuPathDB" id="FungiDB:FOIG_00073"/>
<dbReference type="VEuPathDB" id="FungiDB:FOXG_11007"/>
<reference evidence="2 3" key="1">
    <citation type="journal article" date="2018" name="Sci. Rep.">
        <title>Characterisation of pathogen-specific regions and novel effector candidates in Fusarium oxysporum f. sp. cepae.</title>
        <authorList>
            <person name="Armitage A.D."/>
            <person name="Taylor A."/>
            <person name="Sobczyk M.K."/>
            <person name="Baxter L."/>
            <person name="Greenfield B.P."/>
            <person name="Bates H.J."/>
            <person name="Wilson F."/>
            <person name="Jackson A.C."/>
            <person name="Ott S."/>
            <person name="Harrison R.J."/>
            <person name="Clarkson J.P."/>
        </authorList>
    </citation>
    <scope>NUCLEOTIDE SEQUENCE [LARGE SCALE GENOMIC DNA]</scope>
    <source>
        <strain evidence="2 3">Fo_A13</strain>
    </source>
</reference>
<dbReference type="VEuPathDB" id="FungiDB:HZS61_000115"/>
<dbReference type="VEuPathDB" id="FungiDB:FOC1_g10013366"/>
<name>A0A420ND32_FUSOX</name>
<evidence type="ECO:0000256" key="1">
    <source>
        <dbReference type="SAM" id="MobiDB-lite"/>
    </source>
</evidence>
<organism evidence="2 3">
    <name type="scientific">Fusarium oxysporum</name>
    <name type="common">Fusarium vascular wilt</name>
    <dbReference type="NCBI Taxonomy" id="5507"/>
    <lineage>
        <taxon>Eukaryota</taxon>
        <taxon>Fungi</taxon>
        <taxon>Dikarya</taxon>
        <taxon>Ascomycota</taxon>
        <taxon>Pezizomycotina</taxon>
        <taxon>Sordariomycetes</taxon>
        <taxon>Hypocreomycetidae</taxon>
        <taxon>Hypocreales</taxon>
        <taxon>Nectriaceae</taxon>
        <taxon>Fusarium</taxon>
        <taxon>Fusarium oxysporum species complex</taxon>
    </lineage>
</organism>
<dbReference type="EMBL" id="MRCX01000040">
    <property type="protein sequence ID" value="RKK78178.1"/>
    <property type="molecule type" value="Genomic_DNA"/>
</dbReference>
<dbReference type="Pfam" id="PF00922">
    <property type="entry name" value="Phosphoprotein"/>
    <property type="match status" value="1"/>
</dbReference>
<feature type="compositionally biased region" description="Acidic residues" evidence="1">
    <location>
        <begin position="62"/>
        <end position="74"/>
    </location>
</feature>
<dbReference type="VEuPathDB" id="FungiDB:FOZG_00243"/>
<dbReference type="VEuPathDB" id="FungiDB:FOC4_g10007449"/>
<evidence type="ECO:0000313" key="2">
    <source>
        <dbReference type="EMBL" id="RKK78178.1"/>
    </source>
</evidence>
<dbReference type="Proteomes" id="UP000285084">
    <property type="component" value="Unassembled WGS sequence"/>
</dbReference>
<gene>
    <name evidence="2" type="ORF">BFJ69_g5681</name>
</gene>
<evidence type="ECO:0000313" key="3">
    <source>
        <dbReference type="Proteomes" id="UP000285084"/>
    </source>
</evidence>
<dbReference type="VEuPathDB" id="FungiDB:FOMG_00236"/>
<sequence>MTMTTSIVETTATLGVLETEHAEMKEVSLNINVEDEMDTNSDVEMEYNAGVHAQDDPRNMEDEMDTNSDTEMEDNAGVPAQDDPRELAAATGGQSLRVTMLEMPGGESTVLQVKVRCTSQSRLEIEAYIIIEGHSKRTIDQASLLLARETDAESFFTATQGNSPDVTLPIPGYQDRVLRDEARWDSRYGVEMMCGISNDAACLKF</sequence>
<accession>A0A420ND32</accession>
<proteinExistence type="predicted"/>
<comment type="caution">
    <text evidence="2">The sequence shown here is derived from an EMBL/GenBank/DDBJ whole genome shotgun (WGS) entry which is preliminary data.</text>
</comment>